<dbReference type="SUPFAM" id="SSF47473">
    <property type="entry name" value="EF-hand"/>
    <property type="match status" value="2"/>
</dbReference>
<dbReference type="STRING" id="109280.ENSHCOP00000004263"/>
<reference evidence="8" key="2">
    <citation type="submission" date="2025-09" db="UniProtKB">
        <authorList>
            <consortium name="Ensembl"/>
        </authorList>
    </citation>
    <scope>IDENTIFICATION</scope>
</reference>
<protein>
    <submittedName>
        <fullName evidence="8">EF-hand calcium binding domain 7</fullName>
    </submittedName>
</protein>
<dbReference type="InterPro" id="IPR018247">
    <property type="entry name" value="EF_Hand_1_Ca_BS"/>
</dbReference>
<dbReference type="CDD" id="cd00051">
    <property type="entry name" value="EFh"/>
    <property type="match status" value="1"/>
</dbReference>
<dbReference type="Gene3D" id="1.10.238.10">
    <property type="entry name" value="EF-hand"/>
    <property type="match status" value="2"/>
</dbReference>
<dbReference type="PROSITE" id="PS00018">
    <property type="entry name" value="EF_HAND_1"/>
    <property type="match status" value="1"/>
</dbReference>
<evidence type="ECO:0000256" key="5">
    <source>
        <dbReference type="ARBA" id="ARBA00023136"/>
    </source>
</evidence>
<dbReference type="InterPro" id="IPR052266">
    <property type="entry name" value="Miro-EF-hand_domain"/>
</dbReference>
<dbReference type="Pfam" id="PF13499">
    <property type="entry name" value="EF-hand_7"/>
    <property type="match status" value="1"/>
</dbReference>
<comment type="subcellular location">
    <subcellularLocation>
        <location evidence="1">Membrane</location>
    </subcellularLocation>
</comment>
<proteinExistence type="predicted"/>
<evidence type="ECO:0000256" key="3">
    <source>
        <dbReference type="ARBA" id="ARBA00022737"/>
    </source>
</evidence>
<keyword evidence="3" id="KW-0677">Repeat</keyword>
<keyword evidence="5" id="KW-0472">Membrane</keyword>
<keyword evidence="9" id="KW-1185">Reference proteome</keyword>
<evidence type="ECO:0000313" key="9">
    <source>
        <dbReference type="Proteomes" id="UP000264820"/>
    </source>
</evidence>
<feature type="region of interest" description="Disordered" evidence="6">
    <location>
        <begin position="167"/>
        <end position="229"/>
    </location>
</feature>
<dbReference type="Ensembl" id="ENSHCOT00000007339.1">
    <property type="protein sequence ID" value="ENSHCOP00000004263.1"/>
    <property type="gene ID" value="ENSHCOG00000005809.1"/>
</dbReference>
<name>A0A3Q2XIK8_HIPCM</name>
<feature type="domain" description="EF-hand" evidence="7">
    <location>
        <begin position="82"/>
        <end position="117"/>
    </location>
</feature>
<dbReference type="PROSITE" id="PS50222">
    <property type="entry name" value="EF_HAND_2"/>
    <property type="match status" value="2"/>
</dbReference>
<sequence>MSYLDSSEVADEEETFYMQCRAAFLSVFRSSLTNISSKKELCRVLQLAGRNPSQATLDKYWNPGTTHMNFDDFCEILKREWKTENDLMGIFKKLDANGDGYITQSQVEKLLTTGGDKMTPEEVKAIFSLSDINRDDRFNYAEFCRQLVSTAEKCQMASLEKLQSDAKLKRQNFGSHPDSPPKASVTSGSSPPQPPETTWSDPEITLRKGNSRPLSRPSSARSRRSSLSHSVTATSSVSKQWYRSCVRGSFFLEEDGAISSLQYQLHLPQTSNVSLSFVTHLNFDKCKPLFSGDTEEDSTLLCFTSTKDKEKYIWRGQLKAGMYYLLPFSSGCRLKKRSRKNVSNRSVELVYKTDTGRLDLTRDFREALSEIFYMIDLDGNGLLSLEEYNFLELMISGEECKMGTWAICKDNFDMRENQLTKQGFMELTLMEATDGDTDDLWTLVETMGYNRMLELVEACPFQIDILCESTQPSVQPLRLDSGSKILNQALQKSITLEGAVKQLKGQDNVLIYTYRGEHRVSSLIVNKSNQKVTVRINNKHNSNCCSSRGLNVFAIEVPARTKMVCQHVLPINEKQDWTYSCVETLLSSK</sequence>
<keyword evidence="2" id="KW-0479">Metal-binding</keyword>
<dbReference type="InterPro" id="IPR002048">
    <property type="entry name" value="EF_hand_dom"/>
</dbReference>
<dbReference type="GO" id="GO:0005509">
    <property type="term" value="F:calcium ion binding"/>
    <property type="evidence" value="ECO:0007669"/>
    <property type="project" value="InterPro"/>
</dbReference>
<dbReference type="GeneTree" id="ENSGT00390000015466"/>
<dbReference type="InterPro" id="IPR011992">
    <property type="entry name" value="EF-hand-dom_pair"/>
</dbReference>
<reference evidence="8" key="1">
    <citation type="submission" date="2025-08" db="UniProtKB">
        <authorList>
            <consortium name="Ensembl"/>
        </authorList>
    </citation>
    <scope>IDENTIFICATION</scope>
</reference>
<keyword evidence="4" id="KW-0106">Calcium</keyword>
<evidence type="ECO:0000256" key="1">
    <source>
        <dbReference type="ARBA" id="ARBA00004370"/>
    </source>
</evidence>
<evidence type="ECO:0000256" key="4">
    <source>
        <dbReference type="ARBA" id="ARBA00022837"/>
    </source>
</evidence>
<feature type="compositionally biased region" description="Polar residues" evidence="6">
    <location>
        <begin position="184"/>
        <end position="200"/>
    </location>
</feature>
<dbReference type="AlphaFoldDB" id="A0A3Q2XIK8"/>
<evidence type="ECO:0000256" key="6">
    <source>
        <dbReference type="SAM" id="MobiDB-lite"/>
    </source>
</evidence>
<dbReference type="Pfam" id="PF13202">
    <property type="entry name" value="EF-hand_5"/>
    <property type="match status" value="1"/>
</dbReference>
<dbReference type="GO" id="GO:1903569">
    <property type="term" value="P:positive regulation of protein localization to ciliary membrane"/>
    <property type="evidence" value="ECO:0007669"/>
    <property type="project" value="TreeGrafter"/>
</dbReference>
<accession>A0A3Q2XIK8</accession>
<evidence type="ECO:0000313" key="8">
    <source>
        <dbReference type="Ensembl" id="ENSHCOP00000004263.1"/>
    </source>
</evidence>
<feature type="compositionally biased region" description="Low complexity" evidence="6">
    <location>
        <begin position="211"/>
        <end position="220"/>
    </location>
</feature>
<evidence type="ECO:0000259" key="7">
    <source>
        <dbReference type="PROSITE" id="PS50222"/>
    </source>
</evidence>
<dbReference type="FunFam" id="1.10.238.10:FF:000178">
    <property type="entry name" value="Calmodulin-2 A"/>
    <property type="match status" value="1"/>
</dbReference>
<dbReference type="GO" id="GO:0098797">
    <property type="term" value="C:plasma membrane protein complex"/>
    <property type="evidence" value="ECO:0007669"/>
    <property type="project" value="TreeGrafter"/>
</dbReference>
<dbReference type="PANTHER" id="PTHR46819:SF1">
    <property type="entry name" value="EF-HAND CALCIUM-BINDING DOMAIN-CONTAINING PROTEIN 7"/>
    <property type="match status" value="1"/>
</dbReference>
<dbReference type="GO" id="GO:0060170">
    <property type="term" value="C:ciliary membrane"/>
    <property type="evidence" value="ECO:0007669"/>
    <property type="project" value="TreeGrafter"/>
</dbReference>
<dbReference type="Proteomes" id="UP000264820">
    <property type="component" value="Unplaced"/>
</dbReference>
<dbReference type="SMART" id="SM00054">
    <property type="entry name" value="EFh"/>
    <property type="match status" value="3"/>
</dbReference>
<dbReference type="PANTHER" id="PTHR46819">
    <property type="entry name" value="EF-HAND CALCIUM-BINDING DOMAIN-CONTAINING PROTEIN 7"/>
    <property type="match status" value="1"/>
</dbReference>
<feature type="domain" description="EF-hand" evidence="7">
    <location>
        <begin position="118"/>
        <end position="153"/>
    </location>
</feature>
<evidence type="ECO:0000256" key="2">
    <source>
        <dbReference type="ARBA" id="ARBA00022723"/>
    </source>
</evidence>
<organism evidence="8 9">
    <name type="scientific">Hippocampus comes</name>
    <name type="common">Tiger tail seahorse</name>
    <dbReference type="NCBI Taxonomy" id="109280"/>
    <lineage>
        <taxon>Eukaryota</taxon>
        <taxon>Metazoa</taxon>
        <taxon>Chordata</taxon>
        <taxon>Craniata</taxon>
        <taxon>Vertebrata</taxon>
        <taxon>Euteleostomi</taxon>
        <taxon>Actinopterygii</taxon>
        <taxon>Neopterygii</taxon>
        <taxon>Teleostei</taxon>
        <taxon>Neoteleostei</taxon>
        <taxon>Acanthomorphata</taxon>
        <taxon>Syngnathiaria</taxon>
        <taxon>Syngnathiformes</taxon>
        <taxon>Syngnathoidei</taxon>
        <taxon>Syngnathidae</taxon>
        <taxon>Hippocampus</taxon>
    </lineage>
</organism>